<proteinExistence type="predicted"/>
<accession>A0A0F9NI02</accession>
<reference evidence="1" key="1">
    <citation type="journal article" date="2015" name="Nature">
        <title>Complex archaea that bridge the gap between prokaryotes and eukaryotes.</title>
        <authorList>
            <person name="Spang A."/>
            <person name="Saw J.H."/>
            <person name="Jorgensen S.L."/>
            <person name="Zaremba-Niedzwiedzka K."/>
            <person name="Martijn J."/>
            <person name="Lind A.E."/>
            <person name="van Eijk R."/>
            <person name="Schleper C."/>
            <person name="Guy L."/>
            <person name="Ettema T.J."/>
        </authorList>
    </citation>
    <scope>NUCLEOTIDE SEQUENCE</scope>
</reference>
<protein>
    <submittedName>
        <fullName evidence="1">Uncharacterized protein</fullName>
    </submittedName>
</protein>
<gene>
    <name evidence="1" type="ORF">LCGC14_0964450</name>
</gene>
<organism evidence="1">
    <name type="scientific">marine sediment metagenome</name>
    <dbReference type="NCBI Taxonomy" id="412755"/>
    <lineage>
        <taxon>unclassified sequences</taxon>
        <taxon>metagenomes</taxon>
        <taxon>ecological metagenomes</taxon>
    </lineage>
</organism>
<dbReference type="EMBL" id="LAZR01003507">
    <property type="protein sequence ID" value="KKN17579.1"/>
    <property type="molecule type" value="Genomic_DNA"/>
</dbReference>
<dbReference type="AlphaFoldDB" id="A0A0F9NI02"/>
<sequence>MTKSYKGEREIDRNANYVHTMRVARLTWDGEPVTRVTLRRYIKSTGRLVDEMTVPAEALNA</sequence>
<evidence type="ECO:0000313" key="1">
    <source>
        <dbReference type="EMBL" id="KKN17579.1"/>
    </source>
</evidence>
<comment type="caution">
    <text evidence="1">The sequence shown here is derived from an EMBL/GenBank/DDBJ whole genome shotgun (WGS) entry which is preliminary data.</text>
</comment>
<name>A0A0F9NI02_9ZZZZ</name>